<organism evidence="3 4">
    <name type="scientific">Streptomyces hoynatensis</name>
    <dbReference type="NCBI Taxonomy" id="1141874"/>
    <lineage>
        <taxon>Bacteria</taxon>
        <taxon>Bacillati</taxon>
        <taxon>Actinomycetota</taxon>
        <taxon>Actinomycetes</taxon>
        <taxon>Kitasatosporales</taxon>
        <taxon>Streptomycetaceae</taxon>
        <taxon>Streptomyces</taxon>
    </lineage>
</organism>
<dbReference type="Gene3D" id="3.90.550.10">
    <property type="entry name" value="Spore Coat Polysaccharide Biosynthesis Protein SpsA, Chain A"/>
    <property type="match status" value="1"/>
</dbReference>
<dbReference type="OrthoDB" id="3734530at2"/>
<dbReference type="Pfam" id="PF13641">
    <property type="entry name" value="Glyco_tranf_2_3"/>
    <property type="match status" value="1"/>
</dbReference>
<comment type="caution">
    <text evidence="3">The sequence shown here is derived from an EMBL/GenBank/DDBJ whole genome shotgun (WGS) entry which is preliminary data.</text>
</comment>
<reference evidence="3 4" key="1">
    <citation type="journal article" date="2014" name="Int. J. Syst. Evol. Microbiol.">
        <title>Streptomyces hoynatensis sp. nov., isolated from deep marine sediment.</title>
        <authorList>
            <person name="Veyisoglu A."/>
            <person name="Sahin N."/>
        </authorList>
    </citation>
    <scope>NUCLEOTIDE SEQUENCE [LARGE SCALE GENOMIC DNA]</scope>
    <source>
        <strain evidence="3 4">KCTC 29097</strain>
    </source>
</reference>
<feature type="region of interest" description="Disordered" evidence="1">
    <location>
        <begin position="401"/>
        <end position="427"/>
    </location>
</feature>
<feature type="region of interest" description="Disordered" evidence="1">
    <location>
        <begin position="362"/>
        <end position="383"/>
    </location>
</feature>
<keyword evidence="2" id="KW-1133">Transmembrane helix</keyword>
<evidence type="ECO:0000256" key="1">
    <source>
        <dbReference type="SAM" id="MobiDB-lite"/>
    </source>
</evidence>
<feature type="transmembrane region" description="Helical" evidence="2">
    <location>
        <begin position="797"/>
        <end position="818"/>
    </location>
</feature>
<dbReference type="RefSeq" id="WP_120684628.1">
    <property type="nucleotide sequence ID" value="NZ_RBAL01000025.1"/>
</dbReference>
<protein>
    <submittedName>
        <fullName evidence="3">Glycosyltransferase family 2 protein</fullName>
    </submittedName>
</protein>
<sequence length="1287" mass="134906">MSVQSQSAASHRTAAHPEFPQHVVTAVLVSHDGERWLPDVLTGLFGQDRPVQDVIAADTGSADSSAALVTEAFGAERVLHLARRTGFGTAVAEAARTAPVLTPDDLPYLKRPPAWDPVTRTWDNSAYDLPELPFGEPVHWLWLLHDDSAPEPDALRELLRQADASPSATIIGAKLLGWYDRRQLLEVGVSVANSGRRWTGLDRREQDQGQHDQIRPVLSVSTAGMLIRRDVFESLGGFDRRLPLMRDDVDLCWRAQTAGHRVLVAPLAALRHAEAASRERRAIDCAGRLGGSPHRVDKAAAAYALLVNARGRVLPWVLFRLVLGTLLRVLAYLVGKVPGRALDEAAGLLATLLRPGRLLSARRSRRRTADPHTDPKELRPLFPPAGATIRTTVEQVVSNLTGRSEPASASTGRHGGAVESGPTDDEAEDLQVEQFARLRRLVRRPGPMLFLALLLTSLLACRDLIGAGALSGGALLPAPADPGGLWDRYLADWQPIGTGGTETGPPYLAFLGLLSTLLLGHTGLAMTLLLVASVPLAGASAYFTSRPLVMSRLLRAWGSVAYAFLPAVTGALAGGRIGTAVLAVLLPPLARCAVTAAGYAAENGRGPWRAAWASALLLTVCTAFTPIVWPMAVLLALFAVAFPLRPAPGVVRAKALRFAALLLTPFLLLGSWSWSALLSPSDVVREAGLPFDTGRSSAFELLNLNPGGPGTPGTWLLVGLLLAALGALLRAERRLAILTAWAVAVAGLVFAVWSDDEHWAGPASLVYGIGLLCAAVLGADGARYRVAARNFGWRQPVAVAVAGAAAVGPLLVAAGWVLGGADGPLERSDPTQVPAFVAEESSTGDQARTLVLAGEGESEDGPAEHVSYTLVRGSGARLGDADLAQTMGEDSELTKAVGDLVAGSGADQTAVMAGYAIRYILVQDGSPPGLHQVLDTTPGLQRLSQEDGSALWRVDREVSRVMVLPPEGAEEAAGAEAGEAEEGQEGGAAGEGGEGGEGTGNAGQGEEGSGGAQGGAEPVAIPAGAVEVHADLPEGPEGRTLRLADAAAEGWHATLDGRPLTPITVDGWAQGFELPAGGGRLDVVHETSGGHTLWVWLQGFGLLVLCVLALPGRRRELDDDLPEAELAGAVPQGRRARRQAAAGTGPAEPGPGAPAEGAAGEQPPRLPPEPPGVPPQFEPADASAPYEPAPVPPQYDPTNAPPPYEPEPTGQGQWAPADQPYAGGYEGGYGAPEPYGDAGGDSGGYYQEDPSIPRQTYGGWEENGYDQQRYGTPYDYPNDYGDGSEQR</sequence>
<feature type="compositionally biased region" description="Low complexity" evidence="1">
    <location>
        <begin position="1153"/>
        <end position="1163"/>
    </location>
</feature>
<dbReference type="InterPro" id="IPR029044">
    <property type="entry name" value="Nucleotide-diphossugar_trans"/>
</dbReference>
<feature type="transmembrane region" description="Helical" evidence="2">
    <location>
        <begin position="712"/>
        <end position="729"/>
    </location>
</feature>
<evidence type="ECO:0000313" key="4">
    <source>
        <dbReference type="Proteomes" id="UP000272474"/>
    </source>
</evidence>
<dbReference type="SUPFAM" id="SSF53448">
    <property type="entry name" value="Nucleotide-diphospho-sugar transferases"/>
    <property type="match status" value="1"/>
</dbReference>
<feature type="compositionally biased region" description="Gly residues" evidence="1">
    <location>
        <begin position="985"/>
        <end position="1014"/>
    </location>
</feature>
<feature type="compositionally biased region" description="Basic and acidic residues" evidence="1">
    <location>
        <begin position="367"/>
        <end position="379"/>
    </location>
</feature>
<proteinExistence type="predicted"/>
<feature type="region of interest" description="Disordered" evidence="1">
    <location>
        <begin position="1128"/>
        <end position="1287"/>
    </location>
</feature>
<keyword evidence="2" id="KW-0812">Transmembrane</keyword>
<gene>
    <name evidence="3" type="ORF">D7294_28180</name>
</gene>
<keyword evidence="2" id="KW-0472">Membrane</keyword>
<feature type="compositionally biased region" description="Pro residues" evidence="1">
    <location>
        <begin position="1164"/>
        <end position="1177"/>
    </location>
</feature>
<feature type="transmembrane region" description="Helical" evidence="2">
    <location>
        <begin position="610"/>
        <end position="643"/>
    </location>
</feature>
<feature type="region of interest" description="Disordered" evidence="1">
    <location>
        <begin position="963"/>
        <end position="1017"/>
    </location>
</feature>
<dbReference type="PANTHER" id="PTHR43685">
    <property type="entry name" value="GLYCOSYLTRANSFERASE"/>
    <property type="match status" value="1"/>
</dbReference>
<accession>A0A3A9YM86</accession>
<evidence type="ECO:0000313" key="3">
    <source>
        <dbReference type="EMBL" id="RKN37415.1"/>
    </source>
</evidence>
<dbReference type="EMBL" id="RBAL01000025">
    <property type="protein sequence ID" value="RKN37415.1"/>
    <property type="molecule type" value="Genomic_DNA"/>
</dbReference>
<feature type="transmembrane region" description="Helical" evidence="2">
    <location>
        <begin position="759"/>
        <end position="777"/>
    </location>
</feature>
<feature type="transmembrane region" description="Helical" evidence="2">
    <location>
        <begin position="560"/>
        <end position="590"/>
    </location>
</feature>
<feature type="compositionally biased region" description="Pro residues" evidence="1">
    <location>
        <begin position="1187"/>
        <end position="1206"/>
    </location>
</feature>
<feature type="compositionally biased region" description="Polar residues" evidence="1">
    <location>
        <begin position="401"/>
        <end position="411"/>
    </location>
</feature>
<feature type="transmembrane region" description="Helical" evidence="2">
    <location>
        <begin position="736"/>
        <end position="753"/>
    </location>
</feature>
<name>A0A3A9YM86_9ACTN</name>
<keyword evidence="4" id="KW-1185">Reference proteome</keyword>
<feature type="transmembrane region" description="Helical" evidence="2">
    <location>
        <begin position="655"/>
        <end position="674"/>
    </location>
</feature>
<dbReference type="PANTHER" id="PTHR43685:SF3">
    <property type="entry name" value="SLR2126 PROTEIN"/>
    <property type="match status" value="1"/>
</dbReference>
<dbReference type="Proteomes" id="UP000272474">
    <property type="component" value="Unassembled WGS sequence"/>
</dbReference>
<dbReference type="GO" id="GO:0016740">
    <property type="term" value="F:transferase activity"/>
    <property type="evidence" value="ECO:0007669"/>
    <property type="project" value="UniProtKB-KW"/>
</dbReference>
<keyword evidence="3" id="KW-0808">Transferase</keyword>
<evidence type="ECO:0000256" key="2">
    <source>
        <dbReference type="SAM" id="Phobius"/>
    </source>
</evidence>
<feature type="compositionally biased region" description="Low complexity" evidence="1">
    <location>
        <begin position="1128"/>
        <end position="1147"/>
    </location>
</feature>
<feature type="transmembrane region" description="Helical" evidence="2">
    <location>
        <begin position="507"/>
        <end position="539"/>
    </location>
</feature>
<dbReference type="InterPro" id="IPR050834">
    <property type="entry name" value="Glycosyltransf_2"/>
</dbReference>